<dbReference type="InterPro" id="IPR056979">
    <property type="entry name" value="FZ_RECK"/>
</dbReference>
<dbReference type="GO" id="GO:0004867">
    <property type="term" value="F:serine-type endopeptidase inhibitor activity"/>
    <property type="evidence" value="ECO:0007669"/>
    <property type="project" value="UniProtKB-KW"/>
</dbReference>
<feature type="region of interest" description="Disordered" evidence="15">
    <location>
        <begin position="633"/>
        <end position="656"/>
    </location>
</feature>
<evidence type="ECO:0000259" key="16">
    <source>
        <dbReference type="PROSITE" id="PS51465"/>
    </source>
</evidence>
<evidence type="ECO:0000313" key="17">
    <source>
        <dbReference type="EMBL" id="KAK0142286.1"/>
    </source>
</evidence>
<organism evidence="17 18">
    <name type="scientific">Merluccius polli</name>
    <name type="common">Benguela hake</name>
    <name type="synonym">Merluccius cadenati</name>
    <dbReference type="NCBI Taxonomy" id="89951"/>
    <lineage>
        <taxon>Eukaryota</taxon>
        <taxon>Metazoa</taxon>
        <taxon>Chordata</taxon>
        <taxon>Craniata</taxon>
        <taxon>Vertebrata</taxon>
        <taxon>Euteleostomi</taxon>
        <taxon>Actinopterygii</taxon>
        <taxon>Neopterygii</taxon>
        <taxon>Teleostei</taxon>
        <taxon>Neoteleostei</taxon>
        <taxon>Acanthomorphata</taxon>
        <taxon>Zeiogadaria</taxon>
        <taxon>Gadariae</taxon>
        <taxon>Gadiformes</taxon>
        <taxon>Gadoidei</taxon>
        <taxon>Merlucciidae</taxon>
        <taxon>Merluccius</taxon>
    </lineage>
</organism>
<keyword evidence="7" id="KW-0677">Repeat</keyword>
<evidence type="ECO:0000256" key="1">
    <source>
        <dbReference type="ARBA" id="ARBA00004609"/>
    </source>
</evidence>
<evidence type="ECO:0000256" key="15">
    <source>
        <dbReference type="SAM" id="MobiDB-lite"/>
    </source>
</evidence>
<evidence type="ECO:0000256" key="7">
    <source>
        <dbReference type="ARBA" id="ARBA00022737"/>
    </source>
</evidence>
<dbReference type="GO" id="GO:0030198">
    <property type="term" value="P:extracellular matrix organization"/>
    <property type="evidence" value="ECO:0007669"/>
    <property type="project" value="TreeGrafter"/>
</dbReference>
<keyword evidence="9" id="KW-0472">Membrane</keyword>
<dbReference type="InterPro" id="IPR055110">
    <property type="entry name" value="RECK-like_N"/>
</dbReference>
<dbReference type="PANTHER" id="PTHR13487">
    <property type="entry name" value="SERINE PROTEASE INHIBITOR"/>
    <property type="match status" value="1"/>
</dbReference>
<dbReference type="AlphaFoldDB" id="A0AA47MLJ3"/>
<dbReference type="GO" id="GO:0005886">
    <property type="term" value="C:plasma membrane"/>
    <property type="evidence" value="ECO:0007669"/>
    <property type="project" value="UniProtKB-SubCell"/>
</dbReference>
<dbReference type="InterPro" id="IPR056977">
    <property type="entry name" value="FnI_RECK"/>
</dbReference>
<evidence type="ECO:0000256" key="11">
    <source>
        <dbReference type="ARBA" id="ARBA00023180"/>
    </source>
</evidence>
<dbReference type="PROSITE" id="PS51465">
    <property type="entry name" value="KAZAL_2"/>
    <property type="match status" value="2"/>
</dbReference>
<dbReference type="InterPro" id="IPR056978">
    <property type="entry name" value="CC4_RECK"/>
</dbReference>
<evidence type="ECO:0000256" key="14">
    <source>
        <dbReference type="ARBA" id="ARBA00073829"/>
    </source>
</evidence>
<keyword evidence="8" id="KW-0722">Serine protease inhibitor</keyword>
<dbReference type="PROSITE" id="PS00282">
    <property type="entry name" value="KAZAL_1"/>
    <property type="match status" value="1"/>
</dbReference>
<feature type="compositionally biased region" description="Low complexity" evidence="15">
    <location>
        <begin position="28"/>
        <end position="48"/>
    </location>
</feature>
<sequence length="1187" mass="130112">MWEKGAWLGFGCKQGGSPIAAVGGSGHGASSLSREAQTSLSPATLSSSSWGIPEAEKCDGENNRKFNLYLMVKTMVKMMEKTMVKKMMVKMMLGTIKSESRLKHLLMRLPSYCPESMNELWTCVNSTLPGVSRRSDGWVGLGCCELAISAECRRECKQAASKNDITKICKKDAEKPLYSCITKNEMGSTCCSYAGRHTTCREYCQAIFRTDSSPTVSQINAVKEYCQSHSAQLIGCVGNYTKSYPIRSPIDSLYCCDRAEDSHCQVACRRILRTMSTEHEIMEGLIEECHSQPLPQDPLWQCFLGSAQPPTKPHEEPLLPAKMDRAKLHCCFKANTSLCRDMCQKVSTNWGSQTWQEFDQLCEYNHVETELIACLADVREPCQLGCKGLSYCTNFNNRPTELFRSCSVQSDQGAMNDIKLWSNGTIKMPFMNIPVLDIRKCQPEMWKAVACALQIKPCHSKSRGSVICNRGQQRTVSTIHSVDDALLPPPETPDGGPEPLRSRPEVVLHGLTELLPCPGFCLGNRHSCAPLGLPVPASCLRSPTGQKCPIGLLLQFDGIPHRRCPPAGSGIAATAGTDHLAATALVGRLNNGGVEHGPLGLNVPRLPRYMVKALPEVGVEALSDRRLCQTFPADPHDTFGSARSDRHSPPPSQPTHHQVVINCVDILTQCGDQKRFHEGQTPERICDLLSPVDDPERCIPLHRYLNNSASDEVIHPCNPNPCPSNHLCQVNRKGCHDDFNCQPYFCVPGCKLGDASDFLVQMDTRIQVPTLSGPAGCYEVCMCGASGRLEDCLDMPCVDTSKACVVRGQRKSHGTSFSVDCQRCSCFAGETICSTRQCSDEHQRFTGLPCDCPDRFVPVCATNGRTYPSACVARCMGFKDHQFVYGHCRHSDPCSTKPCQRNQRCVSKRRVCLSNASEYPCRQYECVGRPVGCDKSQLDPMCDTDGVVHANLCQLHQSGKTLAYVGQCQDACRKSQPVCGQNSETYNTVCEAFSDRVAVDYEGPCHAVGAVSDYAVDSGCDLVVCPLPSNPGCVPVTPPGACCPICASILQILWNRDQMNVFAKLNRDQPVTVQDILQILRLHVSVPHCDVFGYLSINHELVVVITPLELQPTPLQVEACSKEAEKIDLLINYGSPTLVSHVPLSAFLTSETRVPVLHSSGGPTSPLPSLLSVLILLLGLIFPSITM</sequence>
<evidence type="ECO:0000256" key="10">
    <source>
        <dbReference type="ARBA" id="ARBA00023157"/>
    </source>
</evidence>
<dbReference type="Pfam" id="PF25027">
    <property type="entry name" value="EGF1_RECK"/>
    <property type="match status" value="1"/>
</dbReference>
<proteinExistence type="inferred from homology"/>
<dbReference type="InterPro" id="IPR056976">
    <property type="entry name" value="EGF1_RECK"/>
</dbReference>
<dbReference type="GO" id="GO:0008191">
    <property type="term" value="F:metalloendopeptidase inhibitor activity"/>
    <property type="evidence" value="ECO:0007669"/>
    <property type="project" value="InterPro"/>
</dbReference>
<name>A0AA47MLJ3_MERPO</name>
<evidence type="ECO:0000256" key="3">
    <source>
        <dbReference type="ARBA" id="ARBA00022622"/>
    </source>
</evidence>
<dbReference type="Proteomes" id="UP001174136">
    <property type="component" value="Unassembled WGS sequence"/>
</dbReference>
<dbReference type="Pfam" id="PF23298">
    <property type="entry name" value="FZ_RECK"/>
    <property type="match status" value="2"/>
</dbReference>
<keyword evidence="11" id="KW-0325">Glycoprotein</keyword>
<evidence type="ECO:0000256" key="8">
    <source>
        <dbReference type="ARBA" id="ARBA00022900"/>
    </source>
</evidence>
<dbReference type="Gene3D" id="3.30.60.30">
    <property type="match status" value="2"/>
</dbReference>
<accession>A0AA47MLJ3</accession>
<dbReference type="Pfam" id="PF22961">
    <property type="entry name" value="RECK-like_N"/>
    <property type="match status" value="1"/>
</dbReference>
<dbReference type="GO" id="GO:0016055">
    <property type="term" value="P:Wnt signaling pathway"/>
    <property type="evidence" value="ECO:0007669"/>
    <property type="project" value="UniProtKB-KW"/>
</dbReference>
<keyword evidence="10" id="KW-1015">Disulfide bond</keyword>
<evidence type="ECO:0000256" key="9">
    <source>
        <dbReference type="ARBA" id="ARBA00023136"/>
    </source>
</evidence>
<keyword evidence="12" id="KW-0449">Lipoprotein</keyword>
<keyword evidence="18" id="KW-1185">Reference proteome</keyword>
<dbReference type="SMART" id="SM00280">
    <property type="entry name" value="KAZAL"/>
    <property type="match status" value="3"/>
</dbReference>
<protein>
    <recommendedName>
        <fullName evidence="14">Reversion-inducing cysteine-rich protein with Kazal motifs</fullName>
    </recommendedName>
</protein>
<keyword evidence="4" id="KW-0879">Wnt signaling pathway</keyword>
<dbReference type="FunFam" id="3.30.60.30:FF:000011">
    <property type="entry name" value="reversion-inducing cysteine-rich protein with Kazal motifs isoform X1"/>
    <property type="match status" value="1"/>
</dbReference>
<dbReference type="InterPro" id="IPR039016">
    <property type="entry name" value="RECK"/>
</dbReference>
<feature type="domain" description="Kazal-like" evidence="16">
    <location>
        <begin position="834"/>
        <end position="890"/>
    </location>
</feature>
<dbReference type="InterPro" id="IPR036058">
    <property type="entry name" value="Kazal_dom_sf"/>
</dbReference>
<dbReference type="GO" id="GO:0001955">
    <property type="term" value="P:blood vessel maturation"/>
    <property type="evidence" value="ECO:0007669"/>
    <property type="project" value="TreeGrafter"/>
</dbReference>
<evidence type="ECO:0000256" key="12">
    <source>
        <dbReference type="ARBA" id="ARBA00023288"/>
    </source>
</evidence>
<feature type="region of interest" description="Disordered" evidence="15">
    <location>
        <begin position="23"/>
        <end position="48"/>
    </location>
</feature>
<feature type="domain" description="Kazal-like" evidence="16">
    <location>
        <begin position="915"/>
        <end position="970"/>
    </location>
</feature>
<dbReference type="Pfam" id="PF07648">
    <property type="entry name" value="Kazal_2"/>
    <property type="match status" value="2"/>
</dbReference>
<dbReference type="EMBL" id="JAOPHQ010003700">
    <property type="protein sequence ID" value="KAK0142286.1"/>
    <property type="molecule type" value="Genomic_DNA"/>
</dbReference>
<dbReference type="Pfam" id="PF25028">
    <property type="entry name" value="FnI_RECK"/>
    <property type="match status" value="1"/>
</dbReference>
<dbReference type="Pfam" id="PF23332">
    <property type="entry name" value="CC4_RECK"/>
    <property type="match status" value="2"/>
</dbReference>
<dbReference type="PANTHER" id="PTHR13487:SF3">
    <property type="entry name" value="REVERSION-INDUCING CYSTEINE-RICH PROTEIN WITH KAZAL MOTIFS"/>
    <property type="match status" value="1"/>
</dbReference>
<evidence type="ECO:0000256" key="5">
    <source>
        <dbReference type="ARBA" id="ARBA00022690"/>
    </source>
</evidence>
<dbReference type="InterPro" id="IPR002350">
    <property type="entry name" value="Kazal_dom"/>
</dbReference>
<comment type="subcellular location">
    <subcellularLocation>
        <location evidence="1">Cell membrane</location>
        <topology evidence="1">Lipid-anchor</topology>
        <topology evidence="1">GPI-anchor</topology>
    </subcellularLocation>
</comment>
<dbReference type="CDD" id="cd00104">
    <property type="entry name" value="KAZAL_FS"/>
    <property type="match status" value="1"/>
</dbReference>
<keyword evidence="3" id="KW-0336">GPI-anchor</keyword>
<reference evidence="17" key="1">
    <citation type="journal article" date="2023" name="Front. Mar. Sci.">
        <title>A new Merluccius polli reference genome to investigate the effects of global change in West African waters.</title>
        <authorList>
            <person name="Mateo J.L."/>
            <person name="Blanco-Fernandez C."/>
            <person name="Garcia-Vazquez E."/>
            <person name="Machado-Schiaffino G."/>
        </authorList>
    </citation>
    <scope>NUCLEOTIDE SEQUENCE</scope>
    <source>
        <strain evidence="17">C29</strain>
        <tissue evidence="17">Fin</tissue>
    </source>
</reference>
<keyword evidence="5" id="KW-0646">Protease inhibitor</keyword>
<evidence type="ECO:0000256" key="6">
    <source>
        <dbReference type="ARBA" id="ARBA00022729"/>
    </source>
</evidence>
<comment type="caution">
    <text evidence="17">The sequence shown here is derived from an EMBL/GenBank/DDBJ whole genome shotgun (WGS) entry which is preliminary data.</text>
</comment>
<evidence type="ECO:0000256" key="4">
    <source>
        <dbReference type="ARBA" id="ARBA00022687"/>
    </source>
</evidence>
<dbReference type="SUPFAM" id="SSF100895">
    <property type="entry name" value="Kazal-type serine protease inhibitors"/>
    <property type="match status" value="3"/>
</dbReference>
<dbReference type="GO" id="GO:0098552">
    <property type="term" value="C:side of membrane"/>
    <property type="evidence" value="ECO:0007669"/>
    <property type="project" value="UniProtKB-KW"/>
</dbReference>
<gene>
    <name evidence="17" type="primary">RECK</name>
    <name evidence="17" type="ORF">N1851_020020</name>
</gene>
<comment type="similarity">
    <text evidence="13">Belongs to the RECK family.</text>
</comment>
<evidence type="ECO:0000313" key="18">
    <source>
        <dbReference type="Proteomes" id="UP001174136"/>
    </source>
</evidence>
<evidence type="ECO:0000256" key="13">
    <source>
        <dbReference type="ARBA" id="ARBA00061636"/>
    </source>
</evidence>
<keyword evidence="6" id="KW-0732">Signal</keyword>
<evidence type="ECO:0000256" key="2">
    <source>
        <dbReference type="ARBA" id="ARBA00022475"/>
    </source>
</evidence>
<keyword evidence="2" id="KW-1003">Cell membrane</keyword>
<dbReference type="GO" id="GO:0002040">
    <property type="term" value="P:sprouting angiogenesis"/>
    <property type="evidence" value="ECO:0007669"/>
    <property type="project" value="TreeGrafter"/>
</dbReference>